<dbReference type="NCBIfam" id="TIGR01263">
    <property type="entry name" value="4HPPD"/>
    <property type="match status" value="1"/>
</dbReference>
<dbReference type="PIRSF" id="PIRSF009283">
    <property type="entry name" value="HPP_dOase"/>
    <property type="match status" value="1"/>
</dbReference>
<keyword evidence="4 5" id="KW-0408">Iron</keyword>
<keyword evidence="8" id="KW-1185">Reference proteome</keyword>
<keyword evidence="7" id="KW-0560">Oxidoreductase</keyword>
<dbReference type="CDD" id="cd07250">
    <property type="entry name" value="HPPD_C_like"/>
    <property type="match status" value="1"/>
</dbReference>
<dbReference type="CDD" id="cd08342">
    <property type="entry name" value="HPPD_N_like"/>
    <property type="match status" value="1"/>
</dbReference>
<comment type="caution">
    <text evidence="7">The sequence shown here is derived from an EMBL/GenBank/DDBJ whole genome shotgun (WGS) entry which is preliminary data.</text>
</comment>
<dbReference type="Proteomes" id="UP000729733">
    <property type="component" value="Unassembled WGS sequence"/>
</dbReference>
<dbReference type="EC" id="1.13.11.27" evidence="7"/>
<feature type="domain" description="VOC" evidence="6">
    <location>
        <begin position="2"/>
        <end position="128"/>
    </location>
</feature>
<reference evidence="7" key="1">
    <citation type="journal article" date="2021" name="Antonie Van Leeuwenhoek">
        <title>Draft genome and description of Waterburya agarophytonicola gen. nov. sp. nov. (Pleurocapsales, Cyanobacteria): a seaweed symbiont.</title>
        <authorList>
            <person name="Bonthond G."/>
            <person name="Shalygin S."/>
            <person name="Bayer T."/>
            <person name="Weinberger F."/>
        </authorList>
    </citation>
    <scope>NUCLEOTIDE SEQUENCE</scope>
    <source>
        <strain evidence="7">KI4</strain>
    </source>
</reference>
<evidence type="ECO:0000256" key="5">
    <source>
        <dbReference type="PIRSR" id="PIRSR009283-1"/>
    </source>
</evidence>
<dbReference type="InterPro" id="IPR005956">
    <property type="entry name" value="4OHPhenylPyrv_dOase"/>
</dbReference>
<gene>
    <name evidence="7" type="primary">hppD</name>
    <name evidence="7" type="ORF">I4641_15170</name>
</gene>
<keyword evidence="7" id="KW-0223">Dioxygenase</keyword>
<feature type="domain" description="VOC" evidence="6">
    <location>
        <begin position="157"/>
        <end position="309"/>
    </location>
</feature>
<dbReference type="PANTHER" id="PTHR11959">
    <property type="entry name" value="4-HYDROXYPHENYLPYRUVATE DIOXYGENASE"/>
    <property type="match status" value="1"/>
</dbReference>
<feature type="binding site" evidence="5">
    <location>
        <position position="160"/>
    </location>
    <ligand>
        <name>Fe cation</name>
        <dbReference type="ChEBI" id="CHEBI:24875"/>
    </ligand>
</feature>
<feature type="binding site" evidence="5">
    <location>
        <position position="320"/>
    </location>
    <ligand>
        <name>Fe cation</name>
        <dbReference type="ChEBI" id="CHEBI:24875"/>
    </ligand>
</feature>
<dbReference type="InterPro" id="IPR004360">
    <property type="entry name" value="Glyas_Fos-R_dOase_dom"/>
</dbReference>
<dbReference type="PROSITE" id="PS51819">
    <property type="entry name" value="VOC"/>
    <property type="match status" value="2"/>
</dbReference>
<comment type="similarity">
    <text evidence="1">Belongs to the 4HPPD family.</text>
</comment>
<dbReference type="GO" id="GO:0003868">
    <property type="term" value="F:4-hydroxyphenylpyruvate dioxygenase activity"/>
    <property type="evidence" value="ECO:0007669"/>
    <property type="project" value="UniProtKB-EC"/>
</dbReference>
<evidence type="ECO:0000313" key="8">
    <source>
        <dbReference type="Proteomes" id="UP000729733"/>
    </source>
</evidence>
<keyword evidence="3" id="KW-0677">Repeat</keyword>
<dbReference type="InterPro" id="IPR041736">
    <property type="entry name" value="4OHPhenylPyrv_dOase_N"/>
</dbReference>
<evidence type="ECO:0000313" key="7">
    <source>
        <dbReference type="EMBL" id="MCC0178321.1"/>
    </source>
</evidence>
<organism evidence="7 8">
    <name type="scientific">Waterburya agarophytonicola KI4</name>
    <dbReference type="NCBI Taxonomy" id="2874699"/>
    <lineage>
        <taxon>Bacteria</taxon>
        <taxon>Bacillati</taxon>
        <taxon>Cyanobacteriota</taxon>
        <taxon>Cyanophyceae</taxon>
        <taxon>Pleurocapsales</taxon>
        <taxon>Hyellaceae</taxon>
        <taxon>Waterburya</taxon>
        <taxon>Waterburya agarophytonicola</taxon>
    </lineage>
</organism>
<evidence type="ECO:0000256" key="3">
    <source>
        <dbReference type="ARBA" id="ARBA00022737"/>
    </source>
</evidence>
<dbReference type="InterPro" id="IPR037523">
    <property type="entry name" value="VOC_core"/>
</dbReference>
<dbReference type="Gene3D" id="3.10.180.10">
    <property type="entry name" value="2,3-Dihydroxybiphenyl 1,2-Dioxygenase, domain 1"/>
    <property type="match status" value="2"/>
</dbReference>
<dbReference type="InterPro" id="IPR041735">
    <property type="entry name" value="4OHPhenylPyrv_dOase_C"/>
</dbReference>
<dbReference type="GO" id="GO:0046872">
    <property type="term" value="F:metal ion binding"/>
    <property type="evidence" value="ECO:0007669"/>
    <property type="project" value="UniProtKB-KW"/>
</dbReference>
<evidence type="ECO:0000256" key="4">
    <source>
        <dbReference type="ARBA" id="ARBA00023004"/>
    </source>
</evidence>
<dbReference type="AlphaFoldDB" id="A0A964BU81"/>
<accession>A0A964BU81</accession>
<protein>
    <submittedName>
        <fullName evidence="7">4-hydroxyphenylpyruvate dioxygenase</fullName>
        <ecNumber evidence="7">1.13.11.27</ecNumber>
    </submittedName>
</protein>
<evidence type="ECO:0000259" key="6">
    <source>
        <dbReference type="PROSITE" id="PS51819"/>
    </source>
</evidence>
<dbReference type="PANTHER" id="PTHR11959:SF1">
    <property type="entry name" value="4-HYDROXYPHENYLPYRUVATE DIOXYGENASE"/>
    <property type="match status" value="1"/>
</dbReference>
<dbReference type="EMBL" id="JADWDC010000040">
    <property type="protein sequence ID" value="MCC0178321.1"/>
    <property type="molecule type" value="Genomic_DNA"/>
</dbReference>
<feature type="binding site" evidence="5">
    <location>
        <position position="238"/>
    </location>
    <ligand>
        <name>Fe cation</name>
        <dbReference type="ChEBI" id="CHEBI:24875"/>
    </ligand>
</feature>
<dbReference type="InterPro" id="IPR029068">
    <property type="entry name" value="Glyas_Bleomycin-R_OHBP_Dase"/>
</dbReference>
<dbReference type="Pfam" id="PF00903">
    <property type="entry name" value="Glyoxalase"/>
    <property type="match status" value="2"/>
</dbReference>
<proteinExistence type="inferred from homology"/>
<keyword evidence="2 5" id="KW-0479">Metal-binding</keyword>
<evidence type="ECO:0000256" key="1">
    <source>
        <dbReference type="ARBA" id="ARBA00005877"/>
    </source>
</evidence>
<dbReference type="GO" id="GO:0006572">
    <property type="term" value="P:L-tyrosine catabolic process"/>
    <property type="evidence" value="ECO:0007669"/>
    <property type="project" value="TreeGrafter"/>
</dbReference>
<evidence type="ECO:0000256" key="2">
    <source>
        <dbReference type="ARBA" id="ARBA00022723"/>
    </source>
</evidence>
<comment type="cofactor">
    <cofactor evidence="5">
        <name>Fe cation</name>
        <dbReference type="ChEBI" id="CHEBI:24875"/>
    </cofactor>
    <text evidence="5">Binds 1 Fe cation per subunit.</text>
</comment>
<sequence length="355" mass="40218">MKIDRIHFYTRDAAKIKDWFTRNVGFNVIGNSNNQHTHTEVISLNSACLVFSSPLTKNSPVASYLNSHPSGVGDITFRVKDIQSIVDRAYDLGLNILQDPQTYKSDRGIFRAAQIQGWKSLRHTLIEETDNNLDYCFSTLNLESQQAISNSSSQITDIDHVVLNVAAGKLNSAVKLYQDLFGFKIQQSFNIQTPTSGLYSQALIDDSGAVQFNINEPTSNTSQIQEFIDLNHGSGIQHLALRSQNLIADVQRMQDKDLAFLTIPQIYYNQLDRGINLSPQEWQAIAREQILVDCDRNNPRSLLMQIFTQPIFEQPTFFLEFIERRQQAQGFGKGNFKALFEAVEREQIMSNSATQ</sequence>
<name>A0A964BU81_9CYAN</name>
<dbReference type="RefSeq" id="WP_229641386.1">
    <property type="nucleotide sequence ID" value="NZ_JADWDC010000040.1"/>
</dbReference>
<dbReference type="SUPFAM" id="SSF54593">
    <property type="entry name" value="Glyoxalase/Bleomycin resistance protein/Dihydroxybiphenyl dioxygenase"/>
    <property type="match status" value="1"/>
</dbReference>